<feature type="domain" description="Carboxymuconolactone decarboxylase-like" evidence="1">
    <location>
        <begin position="21"/>
        <end position="69"/>
    </location>
</feature>
<protein>
    <submittedName>
        <fullName evidence="2">Peroxidase-related enzyme</fullName>
    </submittedName>
</protein>
<name>A0A9D7XML6_9BACT</name>
<dbReference type="AlphaFoldDB" id="A0A9D7XML6"/>
<keyword evidence="2" id="KW-0560">Oxidoreductase</keyword>
<dbReference type="InterPro" id="IPR010195">
    <property type="entry name" value="Uncharacterised_peroxidase-rel"/>
</dbReference>
<accession>A0A9D7XML6</accession>
<dbReference type="PANTHER" id="PTHR35446">
    <property type="entry name" value="SI:CH211-175M2.5"/>
    <property type="match status" value="1"/>
</dbReference>
<dbReference type="PANTHER" id="PTHR35446:SF2">
    <property type="entry name" value="CARBOXYMUCONOLACTONE DECARBOXYLASE-LIKE DOMAIN-CONTAINING PROTEIN"/>
    <property type="match status" value="1"/>
</dbReference>
<dbReference type="EMBL" id="JADKGY010000006">
    <property type="protein sequence ID" value="MBK9982404.1"/>
    <property type="molecule type" value="Genomic_DNA"/>
</dbReference>
<evidence type="ECO:0000259" key="1">
    <source>
        <dbReference type="Pfam" id="PF02627"/>
    </source>
</evidence>
<comment type="caution">
    <text evidence="2">The sequence shown here is derived from an EMBL/GenBank/DDBJ whole genome shotgun (WGS) entry which is preliminary data.</text>
</comment>
<evidence type="ECO:0000313" key="2">
    <source>
        <dbReference type="EMBL" id="MBK9982404.1"/>
    </source>
</evidence>
<dbReference type="InterPro" id="IPR003779">
    <property type="entry name" value="CMD-like"/>
</dbReference>
<keyword evidence="2" id="KW-0575">Peroxidase</keyword>
<dbReference type="Proteomes" id="UP000808337">
    <property type="component" value="Unassembled WGS sequence"/>
</dbReference>
<dbReference type="Pfam" id="PF02627">
    <property type="entry name" value="CMD"/>
    <property type="match status" value="1"/>
</dbReference>
<reference evidence="2 3" key="1">
    <citation type="submission" date="2020-10" db="EMBL/GenBank/DDBJ databases">
        <title>Connecting structure to function with the recovery of over 1000 high-quality activated sludge metagenome-assembled genomes encoding full-length rRNA genes using long-read sequencing.</title>
        <authorList>
            <person name="Singleton C.M."/>
            <person name="Petriglieri F."/>
            <person name="Kristensen J.M."/>
            <person name="Kirkegaard R.H."/>
            <person name="Michaelsen T.Y."/>
            <person name="Andersen M.H."/>
            <person name="Karst S.M."/>
            <person name="Dueholm M.S."/>
            <person name="Nielsen P.H."/>
            <person name="Albertsen M."/>
        </authorList>
    </citation>
    <scope>NUCLEOTIDE SEQUENCE [LARGE SCALE GENOMIC DNA]</scope>
    <source>
        <strain evidence="2">Ribe_18-Q3-R11-54_MAXAC.273</strain>
    </source>
</reference>
<dbReference type="SUPFAM" id="SSF69118">
    <property type="entry name" value="AhpD-like"/>
    <property type="match status" value="1"/>
</dbReference>
<dbReference type="GO" id="GO:0051920">
    <property type="term" value="F:peroxiredoxin activity"/>
    <property type="evidence" value="ECO:0007669"/>
    <property type="project" value="InterPro"/>
</dbReference>
<dbReference type="NCBIfam" id="TIGR01926">
    <property type="entry name" value="peroxid_rel"/>
    <property type="match status" value="1"/>
</dbReference>
<dbReference type="InterPro" id="IPR029032">
    <property type="entry name" value="AhpD-like"/>
</dbReference>
<evidence type="ECO:0000313" key="3">
    <source>
        <dbReference type="Proteomes" id="UP000808337"/>
    </source>
</evidence>
<proteinExistence type="predicted"/>
<gene>
    <name evidence="2" type="ORF">IPP15_08260</name>
</gene>
<dbReference type="NCBIfam" id="TIGR00778">
    <property type="entry name" value="ahpD_dom"/>
    <property type="match status" value="1"/>
</dbReference>
<dbReference type="Gene3D" id="1.20.1290.10">
    <property type="entry name" value="AhpD-like"/>
    <property type="match status" value="1"/>
</dbReference>
<sequence length="184" mass="20028">MPYIETNNSIPGIRGLMQFRPDAALALNKLAQVVLADDASLSKSERELIATFVSAGNECKFCMTSHAAIVSHLPEFGDDVISAVRNDYRSAPISDKLKALLNIADKVRVSGRNVSESDIEQARQQGASDMDIHDTVLIAAMFCMMNRYVDGLGATTPDDPAFYAIVGKQRAEEGYLTKSVLVKD</sequence>
<organism evidence="2 3">
    <name type="scientific">Candidatus Opimibacter skivensis</name>
    <dbReference type="NCBI Taxonomy" id="2982028"/>
    <lineage>
        <taxon>Bacteria</taxon>
        <taxon>Pseudomonadati</taxon>
        <taxon>Bacteroidota</taxon>
        <taxon>Saprospiria</taxon>
        <taxon>Saprospirales</taxon>
        <taxon>Saprospiraceae</taxon>
        <taxon>Candidatus Opimibacter</taxon>
    </lineage>
</organism>
<dbReference type="InterPro" id="IPR004675">
    <property type="entry name" value="AhpD_core"/>
</dbReference>